<dbReference type="EMBL" id="CP002116">
    <property type="protein sequence ID" value="ADK82829.1"/>
    <property type="molecule type" value="Genomic_DNA"/>
</dbReference>
<evidence type="ECO:0000256" key="2">
    <source>
        <dbReference type="ARBA" id="ARBA00022448"/>
    </source>
</evidence>
<evidence type="ECO:0000256" key="3">
    <source>
        <dbReference type="ARBA" id="ARBA00022475"/>
    </source>
</evidence>
<organism evidence="9 10">
    <name type="scientific">Sediminispirochaeta smaragdinae (strain DSM 11293 / JCM 15392 / SEBR 4228)</name>
    <name type="common">Spirochaeta smaragdinae</name>
    <dbReference type="NCBI Taxonomy" id="573413"/>
    <lineage>
        <taxon>Bacteria</taxon>
        <taxon>Pseudomonadati</taxon>
        <taxon>Spirochaetota</taxon>
        <taxon>Spirochaetia</taxon>
        <taxon>Spirochaetales</taxon>
        <taxon>Spirochaetaceae</taxon>
        <taxon>Sediminispirochaeta</taxon>
    </lineage>
</organism>
<evidence type="ECO:0000256" key="7">
    <source>
        <dbReference type="RuleBase" id="RU363032"/>
    </source>
</evidence>
<evidence type="ECO:0000313" key="9">
    <source>
        <dbReference type="EMBL" id="ADK82829.1"/>
    </source>
</evidence>
<dbReference type="STRING" id="573413.Spirs_3743"/>
<dbReference type="eggNOG" id="COG0601">
    <property type="taxonomic scope" value="Bacteria"/>
</dbReference>
<dbReference type="SUPFAM" id="SSF161098">
    <property type="entry name" value="MetI-like"/>
    <property type="match status" value="1"/>
</dbReference>
<dbReference type="RefSeq" id="WP_013256288.1">
    <property type="nucleotide sequence ID" value="NC_014364.1"/>
</dbReference>
<dbReference type="GO" id="GO:0005886">
    <property type="term" value="C:plasma membrane"/>
    <property type="evidence" value="ECO:0007669"/>
    <property type="project" value="UniProtKB-SubCell"/>
</dbReference>
<keyword evidence="10" id="KW-1185">Reference proteome</keyword>
<gene>
    <name evidence="9" type="ordered locus">Spirs_3743</name>
</gene>
<feature type="transmembrane region" description="Helical" evidence="7">
    <location>
        <begin position="12"/>
        <end position="32"/>
    </location>
</feature>
<keyword evidence="4 7" id="KW-0812">Transmembrane</keyword>
<dbReference type="Gene3D" id="1.10.3720.10">
    <property type="entry name" value="MetI-like"/>
    <property type="match status" value="1"/>
</dbReference>
<keyword evidence="6 7" id="KW-0472">Membrane</keyword>
<dbReference type="InterPro" id="IPR045621">
    <property type="entry name" value="BPD_transp_1_N"/>
</dbReference>
<comment type="subcellular location">
    <subcellularLocation>
        <location evidence="1 7">Cell membrane</location>
        <topology evidence="1 7">Multi-pass membrane protein</topology>
    </subcellularLocation>
</comment>
<proteinExistence type="inferred from homology"/>
<name>E1R7X4_SEDSS</name>
<comment type="similarity">
    <text evidence="7">Belongs to the binding-protein-dependent transport system permease family.</text>
</comment>
<dbReference type="GO" id="GO:0071916">
    <property type="term" value="F:dipeptide transmembrane transporter activity"/>
    <property type="evidence" value="ECO:0007669"/>
    <property type="project" value="TreeGrafter"/>
</dbReference>
<evidence type="ECO:0000256" key="1">
    <source>
        <dbReference type="ARBA" id="ARBA00004651"/>
    </source>
</evidence>
<feature type="domain" description="ABC transmembrane type-1" evidence="8">
    <location>
        <begin position="99"/>
        <end position="334"/>
    </location>
</feature>
<dbReference type="AlphaFoldDB" id="E1R7X4"/>
<dbReference type="HOGENOM" id="CLU_036879_1_3_12"/>
<dbReference type="PANTHER" id="PTHR43163">
    <property type="entry name" value="DIPEPTIDE TRANSPORT SYSTEM PERMEASE PROTEIN DPPB-RELATED"/>
    <property type="match status" value="1"/>
</dbReference>
<evidence type="ECO:0000256" key="6">
    <source>
        <dbReference type="ARBA" id="ARBA00023136"/>
    </source>
</evidence>
<keyword evidence="5 7" id="KW-1133">Transmembrane helix</keyword>
<keyword evidence="3" id="KW-1003">Cell membrane</keyword>
<sequence length="344" mass="38518">MSLVNYIIRRLFFMIFVLLGVSILVFSVMMLLPPGMRAAAYVTNEKISPDQFENIIRTYGLDDPAPVQYFRWMGNVLKGDFGYSATAEAPVLSAFKSYFPVTFELVLYATPLIILFGIWLGTLGAIHKDTPIDHGSRIFAIIGYSLPTFWLGLILLMLFYGLLGIFPPGTLSNEGKDLLYSQGFHHYTSLITIDAILNGRWGLFKDALMHLLLPIINLVILSSALIMRLMRSNMLEQLGQDYIRTALAKGADRRTINYKHARRNALLPVITVSGVMFANLMGGMVITETIFSRKGLGWWMARAATQLDVSAVMFNVLFLGMVFVTVNLIVDIIYAAIDPRIRLG</sequence>
<dbReference type="Pfam" id="PF00528">
    <property type="entry name" value="BPD_transp_1"/>
    <property type="match status" value="1"/>
</dbReference>
<evidence type="ECO:0000259" key="8">
    <source>
        <dbReference type="PROSITE" id="PS50928"/>
    </source>
</evidence>
<dbReference type="CDD" id="cd06261">
    <property type="entry name" value="TM_PBP2"/>
    <property type="match status" value="1"/>
</dbReference>
<feature type="transmembrane region" description="Helical" evidence="7">
    <location>
        <begin position="207"/>
        <end position="227"/>
    </location>
</feature>
<dbReference type="KEGG" id="ssm:Spirs_3743"/>
<reference evidence="9 10" key="1">
    <citation type="journal article" date="2010" name="Stand. Genomic Sci.">
        <title>Complete genome sequence of Spirochaeta smaragdinae type strain (SEBR 4228).</title>
        <authorList>
            <person name="Mavromatis K."/>
            <person name="Yasawong M."/>
            <person name="Chertkov O."/>
            <person name="Lapidus A."/>
            <person name="Lucas S."/>
            <person name="Nolan M."/>
            <person name="Del Rio T.G."/>
            <person name="Tice H."/>
            <person name="Cheng J.F."/>
            <person name="Pitluck S."/>
            <person name="Liolios K."/>
            <person name="Ivanova N."/>
            <person name="Tapia R."/>
            <person name="Han C."/>
            <person name="Bruce D."/>
            <person name="Goodwin L."/>
            <person name="Pati A."/>
            <person name="Chen A."/>
            <person name="Palaniappan K."/>
            <person name="Land M."/>
            <person name="Hauser L."/>
            <person name="Chang Y.J."/>
            <person name="Jeffries C.D."/>
            <person name="Detter J.C."/>
            <person name="Rohde M."/>
            <person name="Brambilla E."/>
            <person name="Spring S."/>
            <person name="Goker M."/>
            <person name="Sikorski J."/>
            <person name="Woyke T."/>
            <person name="Bristow J."/>
            <person name="Eisen J.A."/>
            <person name="Markowitz V."/>
            <person name="Hugenholtz P."/>
            <person name="Klenk H.P."/>
            <person name="Kyrpides N.C."/>
        </authorList>
    </citation>
    <scope>NUCLEOTIDE SEQUENCE [LARGE SCALE GENOMIC DNA]</scope>
    <source>
        <strain evidence="10">DSM 11293 / JCM 15392 / SEBR 4228</strain>
    </source>
</reference>
<feature type="transmembrane region" description="Helical" evidence="7">
    <location>
        <begin position="311"/>
        <end position="337"/>
    </location>
</feature>
<dbReference type="PANTHER" id="PTHR43163:SF6">
    <property type="entry name" value="DIPEPTIDE TRANSPORT SYSTEM PERMEASE PROTEIN DPPB-RELATED"/>
    <property type="match status" value="1"/>
</dbReference>
<dbReference type="Pfam" id="PF19300">
    <property type="entry name" value="BPD_transp_1_N"/>
    <property type="match status" value="1"/>
</dbReference>
<feature type="transmembrane region" description="Helical" evidence="7">
    <location>
        <begin position="105"/>
        <end position="126"/>
    </location>
</feature>
<protein>
    <submittedName>
        <fullName evidence="9">Binding-protein-dependent transport systems inner membrane component</fullName>
    </submittedName>
</protein>
<dbReference type="Proteomes" id="UP000002318">
    <property type="component" value="Chromosome"/>
</dbReference>
<evidence type="ECO:0000256" key="5">
    <source>
        <dbReference type="ARBA" id="ARBA00022989"/>
    </source>
</evidence>
<evidence type="ECO:0000313" key="10">
    <source>
        <dbReference type="Proteomes" id="UP000002318"/>
    </source>
</evidence>
<accession>E1R7X4</accession>
<dbReference type="PROSITE" id="PS50928">
    <property type="entry name" value="ABC_TM1"/>
    <property type="match status" value="1"/>
</dbReference>
<dbReference type="OrthoDB" id="9806409at2"/>
<dbReference type="InterPro" id="IPR000515">
    <property type="entry name" value="MetI-like"/>
</dbReference>
<feature type="transmembrane region" description="Helical" evidence="7">
    <location>
        <begin position="265"/>
        <end position="291"/>
    </location>
</feature>
<feature type="transmembrane region" description="Helical" evidence="7">
    <location>
        <begin position="138"/>
        <end position="163"/>
    </location>
</feature>
<dbReference type="InterPro" id="IPR035906">
    <property type="entry name" value="MetI-like_sf"/>
</dbReference>
<keyword evidence="2 7" id="KW-0813">Transport</keyword>
<evidence type="ECO:0000256" key="4">
    <source>
        <dbReference type="ARBA" id="ARBA00022692"/>
    </source>
</evidence>